<proteinExistence type="inferred from homology"/>
<evidence type="ECO:0000256" key="6">
    <source>
        <dbReference type="SAM" id="MobiDB-lite"/>
    </source>
</evidence>
<dbReference type="Gene3D" id="3.90.120.10">
    <property type="entry name" value="DNA Methylase, subunit A, domain 2"/>
    <property type="match status" value="1"/>
</dbReference>
<evidence type="ECO:0000256" key="1">
    <source>
        <dbReference type="ARBA" id="ARBA00011975"/>
    </source>
</evidence>
<dbReference type="InterPro" id="IPR050390">
    <property type="entry name" value="C5-Methyltransferase"/>
</dbReference>
<dbReference type="PROSITE" id="PS51679">
    <property type="entry name" value="SAM_MT_C5"/>
    <property type="match status" value="1"/>
</dbReference>
<accession>A0A3M7EK19</accession>
<dbReference type="SUPFAM" id="SSF53335">
    <property type="entry name" value="S-adenosyl-L-methionine-dependent methyltransferases"/>
    <property type="match status" value="1"/>
</dbReference>
<protein>
    <recommendedName>
        <fullName evidence="1">DNA (cytosine-5-)-methyltransferase</fullName>
        <ecNumber evidence="1">2.1.1.37</ecNumber>
    </recommendedName>
</protein>
<dbReference type="PRINTS" id="PR00105">
    <property type="entry name" value="C5METTRFRASE"/>
</dbReference>
<dbReference type="Pfam" id="PF00145">
    <property type="entry name" value="DNA_methylase"/>
    <property type="match status" value="2"/>
</dbReference>
<name>A0A3M7EK19_HORWE</name>
<feature type="region of interest" description="Disordered" evidence="6">
    <location>
        <begin position="261"/>
        <end position="280"/>
    </location>
</feature>
<dbReference type="GO" id="GO:0032259">
    <property type="term" value="P:methylation"/>
    <property type="evidence" value="ECO:0007669"/>
    <property type="project" value="UniProtKB-KW"/>
</dbReference>
<feature type="compositionally biased region" description="Basic and acidic residues" evidence="6">
    <location>
        <begin position="261"/>
        <end position="277"/>
    </location>
</feature>
<dbReference type="OrthoDB" id="414133at2759"/>
<dbReference type="GO" id="GO:0044027">
    <property type="term" value="P:negative regulation of gene expression via chromosomal CpG island methylation"/>
    <property type="evidence" value="ECO:0007669"/>
    <property type="project" value="TreeGrafter"/>
</dbReference>
<feature type="active site" evidence="5">
    <location>
        <position position="388"/>
    </location>
</feature>
<dbReference type="VEuPathDB" id="FungiDB:BTJ68_15210"/>
<evidence type="ECO:0000256" key="4">
    <source>
        <dbReference type="ARBA" id="ARBA00022691"/>
    </source>
</evidence>
<comment type="caution">
    <text evidence="7">The sequence shown here is derived from an EMBL/GenBank/DDBJ whole genome shotgun (WGS) entry which is preliminary data.</text>
</comment>
<sequence length="626" mass="70220">MVLRRATPKTAEVIDLDDEQDTTSSDSGTRGPNRPRETIELDEDDDLIENFSFIDLTEDDGLDGPDYIRETTPRSSRDRDPEIPYGYRRIDSVQSPVAGTLRTGECYELTEGDFLLVKQIIERPTKRKTSLRGILLRRNRRVNDMLPKKTNEVCMIMEAESNPKSQLSIEDCLVSRPLKAILTRRVLICTNRPFPDHSFRGVEFYPNLETAAELGFLVCRWKYVEFYDGCKVKEEMLCRLSEAQGDRAKVVPDVMLSRMWRKEEPRDGTKQNEKSELPEADTVDLVSEDEDVIEVRHVRQNVYSYGDICAGAGGVSTGAVQAGLKLNFLLDHCRDACKTLKLSFARTGHCRSNQILCADIHDFCTGQIALGLANRLFRVEILHISFPCQPHSAVHTVPGKDDDANIAAGYSVIPILQKCKPRIVTFEQTSGIVTHRGGYHFRALIHQLTVAGYSARWRIVNMAQYGNVQARKRLIIVAAGPGEVLPPFPAPTHGLPGSGLKPFTTVEDIMAKVPRRNPPHMLAHTPKPHGFPYDPRQPLKSAITCDGGKSDVHPSGTRSFNMRELSMLQSFPPTHDFSGTMTSIRKQCGNAVPSCFAKLMFEEITKSLSERDREVANWKPEVIALD</sequence>
<organism evidence="7 8">
    <name type="scientific">Hortaea werneckii</name>
    <name type="common">Black yeast</name>
    <name type="synonym">Cladosporium werneckii</name>
    <dbReference type="NCBI Taxonomy" id="91943"/>
    <lineage>
        <taxon>Eukaryota</taxon>
        <taxon>Fungi</taxon>
        <taxon>Dikarya</taxon>
        <taxon>Ascomycota</taxon>
        <taxon>Pezizomycotina</taxon>
        <taxon>Dothideomycetes</taxon>
        <taxon>Dothideomycetidae</taxon>
        <taxon>Mycosphaerellales</taxon>
        <taxon>Teratosphaeriaceae</taxon>
        <taxon>Hortaea</taxon>
    </lineage>
</organism>
<dbReference type="GO" id="GO:0003677">
    <property type="term" value="F:DNA binding"/>
    <property type="evidence" value="ECO:0007669"/>
    <property type="project" value="TreeGrafter"/>
</dbReference>
<dbReference type="PANTHER" id="PTHR10629:SF52">
    <property type="entry name" value="DNA (CYTOSINE-5)-METHYLTRANSFERASE 1"/>
    <property type="match status" value="1"/>
</dbReference>
<dbReference type="EMBL" id="QWIP01000033">
    <property type="protein sequence ID" value="RMY76830.1"/>
    <property type="molecule type" value="Genomic_DNA"/>
</dbReference>
<dbReference type="PANTHER" id="PTHR10629">
    <property type="entry name" value="CYTOSINE-SPECIFIC METHYLTRANSFERASE"/>
    <property type="match status" value="1"/>
</dbReference>
<dbReference type="Proteomes" id="UP000269276">
    <property type="component" value="Unassembled WGS sequence"/>
</dbReference>
<feature type="region of interest" description="Disordered" evidence="6">
    <location>
        <begin position="1"/>
        <end position="41"/>
    </location>
</feature>
<evidence type="ECO:0000313" key="8">
    <source>
        <dbReference type="Proteomes" id="UP000269276"/>
    </source>
</evidence>
<comment type="similarity">
    <text evidence="5">Belongs to the class I-like SAM-binding methyltransferase superfamily. C5-methyltransferase family.</text>
</comment>
<keyword evidence="2 5" id="KW-0489">Methyltransferase</keyword>
<feature type="region of interest" description="Disordered" evidence="6">
    <location>
        <begin position="58"/>
        <end position="87"/>
    </location>
</feature>
<keyword evidence="4 5" id="KW-0949">S-adenosyl-L-methionine</keyword>
<dbReference type="AlphaFoldDB" id="A0A3M7EK19"/>
<keyword evidence="3 5" id="KW-0808">Transferase</keyword>
<dbReference type="GO" id="GO:0003886">
    <property type="term" value="F:DNA (cytosine-5-)-methyltransferase activity"/>
    <property type="evidence" value="ECO:0007669"/>
    <property type="project" value="UniProtKB-EC"/>
</dbReference>
<dbReference type="InterPro" id="IPR001525">
    <property type="entry name" value="C5_MeTfrase"/>
</dbReference>
<evidence type="ECO:0000313" key="7">
    <source>
        <dbReference type="EMBL" id="RMY76830.1"/>
    </source>
</evidence>
<dbReference type="EC" id="2.1.1.37" evidence="1"/>
<evidence type="ECO:0000256" key="2">
    <source>
        <dbReference type="ARBA" id="ARBA00022603"/>
    </source>
</evidence>
<dbReference type="InterPro" id="IPR029063">
    <property type="entry name" value="SAM-dependent_MTases_sf"/>
</dbReference>
<feature type="compositionally biased region" description="Basic and acidic residues" evidence="6">
    <location>
        <begin position="66"/>
        <end position="82"/>
    </location>
</feature>
<evidence type="ECO:0000256" key="3">
    <source>
        <dbReference type="ARBA" id="ARBA00022679"/>
    </source>
</evidence>
<dbReference type="GO" id="GO:0005634">
    <property type="term" value="C:nucleus"/>
    <property type="evidence" value="ECO:0007669"/>
    <property type="project" value="TreeGrafter"/>
</dbReference>
<gene>
    <name evidence="7" type="ORF">D0863_01701</name>
</gene>
<reference evidence="7 8" key="1">
    <citation type="journal article" date="2018" name="BMC Genomics">
        <title>Genomic evidence for intraspecific hybridization in a clonal and extremely halotolerant yeast.</title>
        <authorList>
            <person name="Gostincar C."/>
            <person name="Stajich J.E."/>
            <person name="Zupancic J."/>
            <person name="Zalar P."/>
            <person name="Gunde-Cimerman N."/>
        </authorList>
    </citation>
    <scope>NUCLEOTIDE SEQUENCE [LARGE SCALE GENOMIC DNA]</scope>
    <source>
        <strain evidence="7 8">EXF-2682</strain>
    </source>
</reference>
<evidence type="ECO:0000256" key="5">
    <source>
        <dbReference type="PROSITE-ProRule" id="PRU01016"/>
    </source>
</evidence>
<dbReference type="Gene3D" id="3.40.50.150">
    <property type="entry name" value="Vaccinia Virus protein VP39"/>
    <property type="match status" value="1"/>
</dbReference>